<protein>
    <submittedName>
        <fullName evidence="1">Peptidase, S41 family</fullName>
    </submittedName>
</protein>
<dbReference type="EMBL" id="JUIW01000001">
    <property type="protein sequence ID" value="RYJ45798.1"/>
    <property type="molecule type" value="Genomic_DNA"/>
</dbReference>
<keyword evidence="2" id="KW-1185">Reference proteome</keyword>
<dbReference type="Gene3D" id="3.90.226.10">
    <property type="entry name" value="2-enoyl-CoA Hydratase, Chain A, domain 1"/>
    <property type="match status" value="1"/>
</dbReference>
<dbReference type="InterPro" id="IPR029045">
    <property type="entry name" value="ClpP/crotonase-like_dom_sf"/>
</dbReference>
<reference evidence="1 2" key="1">
    <citation type="submission" date="2014-12" db="EMBL/GenBank/DDBJ databases">
        <title>Genome sequence of Flavobacterium beibuense RSKm HC5.</title>
        <authorList>
            <person name="Kim J.F."/>
            <person name="Song J.Y."/>
            <person name="Kwak M.-J."/>
            <person name="Lee S.-W."/>
        </authorList>
    </citation>
    <scope>NUCLEOTIDE SEQUENCE [LARGE SCALE GENOMIC DNA]</scope>
    <source>
        <strain evidence="1 2">RSKm HC5</strain>
    </source>
</reference>
<evidence type="ECO:0000313" key="2">
    <source>
        <dbReference type="Proteomes" id="UP000289775"/>
    </source>
</evidence>
<gene>
    <name evidence="1" type="ORF">NU09_0390</name>
</gene>
<dbReference type="AlphaFoldDB" id="A0A444WIV0"/>
<comment type="caution">
    <text evidence="1">The sequence shown here is derived from an EMBL/GenBank/DDBJ whole genome shotgun (WGS) entry which is preliminary data.</text>
</comment>
<dbReference type="Proteomes" id="UP000289775">
    <property type="component" value="Unassembled WGS sequence"/>
</dbReference>
<evidence type="ECO:0000313" key="1">
    <source>
        <dbReference type="EMBL" id="RYJ45798.1"/>
    </source>
</evidence>
<accession>A0A444WIV0</accession>
<name>A0A444WIV0_9FLAO</name>
<sequence>MAGKKYEEYKRTYEWLRKEAEKEKQKIPCFLILAKLLEPVTDNSVTFSLGMYDDVKVSPNDQFFKEKQVFFMSEFAKYNIKAHVDTDSIENILRNKPESDIEGIYYKAKLRVGLYRTKARDSLAGVILDSDYPNWKKGDVAFLLYEKSPNHFTAIHSQYLTNQYYLQKHEKYINGRLAQGKWSKSVERDDILLNGTGDKVKFDFKFVTSDIQYVRLGYLASVMNYEKAEVFLGRVKDSLKSDNVIVDLRENSHGSEDVAKPFLKFLKKYSRKHDIYIIINAGIKGAAERLVAELKGEERIHLLGEETSGILAYGYVDVVNSRLACGNYLFHSNNAEYMKLLKYEGSGITPDYVLNTDTDWVEQTITIIKNKHE</sequence>
<organism evidence="1 2">
    <name type="scientific">Flavobacterium beibuense</name>
    <dbReference type="NCBI Taxonomy" id="657326"/>
    <lineage>
        <taxon>Bacteria</taxon>
        <taxon>Pseudomonadati</taxon>
        <taxon>Bacteroidota</taxon>
        <taxon>Flavobacteriia</taxon>
        <taxon>Flavobacteriales</taxon>
        <taxon>Flavobacteriaceae</taxon>
        <taxon>Flavobacterium</taxon>
    </lineage>
</organism>
<proteinExistence type="predicted"/>
<dbReference type="SUPFAM" id="SSF52096">
    <property type="entry name" value="ClpP/crotonase"/>
    <property type="match status" value="1"/>
</dbReference>